<organism evidence="2 3">
    <name type="scientific">Agrobacterium tumefaciens</name>
    <dbReference type="NCBI Taxonomy" id="358"/>
    <lineage>
        <taxon>Bacteria</taxon>
        <taxon>Pseudomonadati</taxon>
        <taxon>Pseudomonadota</taxon>
        <taxon>Alphaproteobacteria</taxon>
        <taxon>Hyphomicrobiales</taxon>
        <taxon>Rhizobiaceae</taxon>
        <taxon>Rhizobium/Agrobacterium group</taxon>
        <taxon>Agrobacterium</taxon>
        <taxon>Agrobacterium tumefaciens complex</taxon>
    </lineage>
</organism>
<proteinExistence type="predicted"/>
<dbReference type="Gene3D" id="3.90.550.10">
    <property type="entry name" value="Spore Coat Polysaccharide Biosynthesis Protein SpsA, Chain A"/>
    <property type="match status" value="1"/>
</dbReference>
<keyword evidence="2" id="KW-0808">Transferase</keyword>
<dbReference type="PANTHER" id="PTHR22916:SF3">
    <property type="entry name" value="UDP-GLCNAC:BETAGAL BETA-1,3-N-ACETYLGLUCOSAMINYLTRANSFERASE-LIKE PROTEIN 1"/>
    <property type="match status" value="1"/>
</dbReference>
<dbReference type="PANTHER" id="PTHR22916">
    <property type="entry name" value="GLYCOSYLTRANSFERASE"/>
    <property type="match status" value="1"/>
</dbReference>
<dbReference type="GO" id="GO:0016758">
    <property type="term" value="F:hexosyltransferase activity"/>
    <property type="evidence" value="ECO:0007669"/>
    <property type="project" value="UniProtKB-ARBA"/>
</dbReference>
<dbReference type="InterPro" id="IPR029044">
    <property type="entry name" value="Nucleotide-diphossugar_trans"/>
</dbReference>
<comment type="caution">
    <text evidence="2">The sequence shown here is derived from an EMBL/GenBank/DDBJ whole genome shotgun (WGS) entry which is preliminary data.</text>
</comment>
<sequence length="331" mass="36585">MTEASIQPDVTFVIAAYNSAATIVPAVQSALDQALVTLEVIVVDDKSSDATREIINAFTMNDPRVRLIALDENVGPGGARNAGIDAATGRWIAVLDSDDVILPARTSRMIARAEQTGATIAVDNLDVVYMDDRPAETMFEEAFLTQRGTLTLEDFIASNILFRSTFNFGYMKPMFLREFLNTQGLRFRTDLRIGEDYLLLASALAAGGSCAIEPTPGYVYNIREGSISRVLELHHVDAMMSADADFLERYTLSPEATKAQTLRTRSLVEARNFLLLVSSIKRRSIGDILKIAARNPATLRHLRMPVEVRLKKLRDSIFSSRAHRAGKRQTS</sequence>
<accession>A0A0D0L2U2</accession>
<dbReference type="OrthoDB" id="5291101at2"/>
<dbReference type="EMBL" id="JXQV01000005">
    <property type="protein sequence ID" value="KIQ04023.1"/>
    <property type="molecule type" value="Genomic_DNA"/>
</dbReference>
<evidence type="ECO:0000313" key="3">
    <source>
        <dbReference type="Proteomes" id="UP000035017"/>
    </source>
</evidence>
<protein>
    <submittedName>
        <fullName evidence="2">Glycosyl transferase</fullName>
    </submittedName>
</protein>
<dbReference type="Proteomes" id="UP000035017">
    <property type="component" value="Unassembled WGS sequence"/>
</dbReference>
<name>A0A0D0L2U2_AGRTU</name>
<dbReference type="Pfam" id="PF00535">
    <property type="entry name" value="Glycos_transf_2"/>
    <property type="match status" value="1"/>
</dbReference>
<dbReference type="SUPFAM" id="SSF53448">
    <property type="entry name" value="Nucleotide-diphospho-sugar transferases"/>
    <property type="match status" value="1"/>
</dbReference>
<dbReference type="InterPro" id="IPR001173">
    <property type="entry name" value="Glyco_trans_2-like"/>
</dbReference>
<dbReference type="CDD" id="cd00761">
    <property type="entry name" value="Glyco_tranf_GTA_type"/>
    <property type="match status" value="1"/>
</dbReference>
<reference evidence="2 3" key="1">
    <citation type="submission" date="2014-12" db="EMBL/GenBank/DDBJ databases">
        <title>16Stimator: statistical estimation of ribosomal gene copy numbers from draft genome assemblies.</title>
        <authorList>
            <person name="Perisin M.A."/>
            <person name="Vetter M."/>
            <person name="Gilbert J.A."/>
            <person name="Bergelson J."/>
        </authorList>
    </citation>
    <scope>NUCLEOTIDE SEQUENCE [LARGE SCALE GENOMIC DNA]</scope>
    <source>
        <strain evidence="2 3">MEJ076</strain>
    </source>
</reference>
<evidence type="ECO:0000313" key="2">
    <source>
        <dbReference type="EMBL" id="KIQ04023.1"/>
    </source>
</evidence>
<evidence type="ECO:0000259" key="1">
    <source>
        <dbReference type="Pfam" id="PF00535"/>
    </source>
</evidence>
<feature type="domain" description="Glycosyltransferase 2-like" evidence="1">
    <location>
        <begin position="12"/>
        <end position="175"/>
    </location>
</feature>
<dbReference type="AlphaFoldDB" id="A0A0D0L2U2"/>
<gene>
    <name evidence="2" type="ORF">RU07_04980</name>
</gene>